<keyword evidence="4" id="KW-1185">Reference proteome</keyword>
<evidence type="ECO:0000313" key="4">
    <source>
        <dbReference type="Proteomes" id="UP001059252"/>
    </source>
</evidence>
<evidence type="ECO:0000256" key="1">
    <source>
        <dbReference type="SAM" id="Phobius"/>
    </source>
</evidence>
<proteinExistence type="predicted"/>
<evidence type="ECO:0000313" key="3">
    <source>
        <dbReference type="EMBL" id="UVD81655.1"/>
    </source>
</evidence>
<dbReference type="NCBIfam" id="NF045829">
    <property type="entry name" value="UU052_fam"/>
    <property type="match status" value="1"/>
</dbReference>
<gene>
    <name evidence="3" type="ORF">NV226_02940</name>
</gene>
<feature type="signal peptide" evidence="2">
    <location>
        <begin position="1"/>
        <end position="18"/>
    </location>
</feature>
<dbReference type="InterPro" id="IPR054788">
    <property type="entry name" value="MSC_0620_UU052-like"/>
</dbReference>
<accession>A0ABY5RBS0</accession>
<protein>
    <submittedName>
        <fullName evidence="3">Uncharacterized protein</fullName>
    </submittedName>
</protein>
<keyword evidence="1" id="KW-0472">Membrane</keyword>
<keyword evidence="1" id="KW-0812">Transmembrane</keyword>
<feature type="transmembrane region" description="Helical" evidence="1">
    <location>
        <begin position="653"/>
        <end position="676"/>
    </location>
</feature>
<evidence type="ECO:0000256" key="2">
    <source>
        <dbReference type="SAM" id="SignalP"/>
    </source>
</evidence>
<dbReference type="Proteomes" id="UP001059252">
    <property type="component" value="Chromosome"/>
</dbReference>
<sequence length="687" mass="79576">MKKITKILSIPFTLSVVAVPFLSVKENIHYQVSTVKVFNDTDTATSPEETAKPLPRRLGEKEKAEWKAYLNNLIKTKLDEFLNVLQNFLLNRSQQLDELEEYTDIEKIVEKAYLSKVVEYISKNKNDIQNSIGKYELPFVFPRIFYEDYETSIGTVKWNDTDYVPITWGKSPSTDYAKETANAPKEENTTSHRSMDVYDKFQVYVQNYINNFGKRLHDIFLNKEDFPEYKKHFILNSVYQNGVGYLDMSDPIGIEGVNSWDDYINQKIHKQTLKFDLEENQRYTQENILTPPVDNPEVLEEDILTDSKGDKVPITNSYEIRDIPNLVAYVSPVYSNLSSQRIRDIFNSVDDVEKQKLFFFQNPMSIRYEYSVQSANETNGKLNLSVKLEDKLVKTNSRVYSVEVTNINENEQENFRTRLRFNITESLKSIIEDIKTSLMLNDLLQIKKSYSAKNDEENPDANRAQQRHINNIIFALTKFMFYPDLIEEQTKLLEQGVKSYSGGPGTEIISDANYEIKKYFLNQLKHSYINSTKISSVIAQVTAMKFHENITNFNKEKDTILKTFQENNLNINQLVNVINYLTKVSDDLKLLGETDSIDNVNNFYQMVDLSQDLNLKNESLTKVKDFFNKTEGSEAALSQEFSQVSQQIEKSKILQSVLISLSSLILIITVASISIWKALLIKKRRKQ</sequence>
<reference evidence="3" key="1">
    <citation type="submission" date="2022-08" db="EMBL/GenBank/DDBJ databases">
        <title>Complete genome of Mycoplasma iguanae type strain 2327.</title>
        <authorList>
            <person name="Spergser J."/>
        </authorList>
    </citation>
    <scope>NUCLEOTIDE SEQUENCE</scope>
    <source>
        <strain evidence="3">2327</strain>
    </source>
</reference>
<feature type="chain" id="PRO_5046054242" evidence="2">
    <location>
        <begin position="19"/>
        <end position="687"/>
    </location>
</feature>
<name>A0ABY5RBS0_9MOLU</name>
<organism evidence="3 4">
    <name type="scientific">Mycoplasma iguanae</name>
    <dbReference type="NCBI Taxonomy" id="292461"/>
    <lineage>
        <taxon>Bacteria</taxon>
        <taxon>Bacillati</taxon>
        <taxon>Mycoplasmatota</taxon>
        <taxon>Mollicutes</taxon>
        <taxon>Mycoplasmataceae</taxon>
        <taxon>Mycoplasma</taxon>
    </lineage>
</organism>
<keyword evidence="1" id="KW-1133">Transmembrane helix</keyword>
<dbReference type="EMBL" id="CP102734">
    <property type="protein sequence ID" value="UVD81655.1"/>
    <property type="molecule type" value="Genomic_DNA"/>
</dbReference>
<keyword evidence="2" id="KW-0732">Signal</keyword>
<dbReference type="RefSeq" id="WP_258210829.1">
    <property type="nucleotide sequence ID" value="NZ_CP102734.1"/>
</dbReference>